<dbReference type="Proteomes" id="UP000638353">
    <property type="component" value="Unassembled WGS sequence"/>
</dbReference>
<dbReference type="EMBL" id="BMVC01000014">
    <property type="protein sequence ID" value="GHD08757.1"/>
    <property type="molecule type" value="Genomic_DNA"/>
</dbReference>
<protein>
    <recommendedName>
        <fullName evidence="2">UPF0225 protein GCM10010334_62390</fullName>
    </recommendedName>
</protein>
<feature type="compositionally biased region" description="Basic residues" evidence="3">
    <location>
        <begin position="1"/>
        <end position="11"/>
    </location>
</feature>
<dbReference type="RefSeq" id="WP_189826135.1">
    <property type="nucleotide sequence ID" value="NZ_BMVC01000014.1"/>
</dbReference>
<dbReference type="AlphaFoldDB" id="A0A918X3L5"/>
<dbReference type="PANTHER" id="PTHR33747:SF1">
    <property type="entry name" value="ADENYLATE CYCLASE-ASSOCIATED CAP C-TERMINAL DOMAIN-CONTAINING PROTEIN"/>
    <property type="match status" value="1"/>
</dbReference>
<reference evidence="5" key="2">
    <citation type="submission" date="2020-09" db="EMBL/GenBank/DDBJ databases">
        <authorList>
            <person name="Sun Q."/>
            <person name="Ohkuma M."/>
        </authorList>
    </citation>
    <scope>NUCLEOTIDE SEQUENCE</scope>
    <source>
        <strain evidence="5">JCM 4637</strain>
    </source>
</reference>
<dbReference type="Gene3D" id="3.10.450.50">
    <property type="match status" value="1"/>
</dbReference>
<organism evidence="5 6">
    <name type="scientific">Streptomyces finlayi</name>
    <dbReference type="NCBI Taxonomy" id="67296"/>
    <lineage>
        <taxon>Bacteria</taxon>
        <taxon>Bacillati</taxon>
        <taxon>Actinomycetota</taxon>
        <taxon>Actinomycetes</taxon>
        <taxon>Kitasatosporales</taxon>
        <taxon>Streptomycetaceae</taxon>
        <taxon>Streptomyces</taxon>
    </lineage>
</organism>
<sequence length="163" mass="18009">MSKASRSRRSRTQSSRTEPSRPARPAPAPAPAPTDPAVPCPCGRAESYGDCCGRFHRGDASAPTAERLMRSRYCAFVVLDVPYLLRTWHPSARPADLDLDPAVRWTGLDILRTEGGSAFHQEGVVEFRAHYVHEGEADSQHEVSRFVRVDGQWTYLDGQNSGS</sequence>
<feature type="compositionally biased region" description="Pro residues" evidence="3">
    <location>
        <begin position="22"/>
        <end position="35"/>
    </location>
</feature>
<dbReference type="HAMAP" id="MF_00612">
    <property type="entry name" value="UPF0225"/>
    <property type="match status" value="1"/>
</dbReference>
<feature type="region of interest" description="Disordered" evidence="3">
    <location>
        <begin position="1"/>
        <end position="35"/>
    </location>
</feature>
<comment type="caution">
    <text evidence="5">The sequence shown here is derived from an EMBL/GenBank/DDBJ whole genome shotgun (WGS) entry which is preliminary data.</text>
</comment>
<feature type="domain" description="YchJ-like middle NTF2-like" evidence="4">
    <location>
        <begin position="64"/>
        <end position="158"/>
    </location>
</feature>
<evidence type="ECO:0000313" key="5">
    <source>
        <dbReference type="EMBL" id="GHD08757.1"/>
    </source>
</evidence>
<dbReference type="InterPro" id="IPR004027">
    <property type="entry name" value="SEC_C_motif"/>
</dbReference>
<comment type="similarity">
    <text evidence="1 2">Belongs to the UPF0225 family.</text>
</comment>
<reference evidence="5" key="1">
    <citation type="journal article" date="2014" name="Int. J. Syst. Evol. Microbiol.">
        <title>Complete genome sequence of Corynebacterium casei LMG S-19264T (=DSM 44701T), isolated from a smear-ripened cheese.</title>
        <authorList>
            <consortium name="US DOE Joint Genome Institute (JGI-PGF)"/>
            <person name="Walter F."/>
            <person name="Albersmeier A."/>
            <person name="Kalinowski J."/>
            <person name="Ruckert C."/>
        </authorList>
    </citation>
    <scope>NUCLEOTIDE SEQUENCE</scope>
    <source>
        <strain evidence="5">JCM 4637</strain>
    </source>
</reference>
<dbReference type="InterPro" id="IPR048469">
    <property type="entry name" value="YchJ-like_M"/>
</dbReference>
<dbReference type="Pfam" id="PF17775">
    <property type="entry name" value="YchJ_M-like"/>
    <property type="match status" value="1"/>
</dbReference>
<dbReference type="Pfam" id="PF02810">
    <property type="entry name" value="SEC-C"/>
    <property type="match status" value="1"/>
</dbReference>
<evidence type="ECO:0000259" key="4">
    <source>
        <dbReference type="Pfam" id="PF17775"/>
    </source>
</evidence>
<proteinExistence type="inferred from homology"/>
<dbReference type="PANTHER" id="PTHR33747">
    <property type="entry name" value="UPF0225 PROTEIN SCO1677"/>
    <property type="match status" value="1"/>
</dbReference>
<evidence type="ECO:0000313" key="6">
    <source>
        <dbReference type="Proteomes" id="UP000638353"/>
    </source>
</evidence>
<evidence type="ECO:0000256" key="1">
    <source>
        <dbReference type="ARBA" id="ARBA00010839"/>
    </source>
</evidence>
<dbReference type="SUPFAM" id="SSF54427">
    <property type="entry name" value="NTF2-like"/>
    <property type="match status" value="1"/>
</dbReference>
<dbReference type="InterPro" id="IPR023006">
    <property type="entry name" value="YchJ-like"/>
</dbReference>
<gene>
    <name evidence="5" type="ORF">GCM10010334_62390</name>
</gene>
<evidence type="ECO:0000256" key="2">
    <source>
        <dbReference type="HAMAP-Rule" id="MF_00612"/>
    </source>
</evidence>
<evidence type="ECO:0000256" key="3">
    <source>
        <dbReference type="SAM" id="MobiDB-lite"/>
    </source>
</evidence>
<dbReference type="InterPro" id="IPR032710">
    <property type="entry name" value="NTF2-like_dom_sf"/>
</dbReference>
<accession>A0A918X3L5</accession>
<name>A0A918X3L5_9ACTN</name>